<accession>A0A811RMN1</accession>
<feature type="compositionally biased region" description="Polar residues" evidence="1">
    <location>
        <begin position="93"/>
        <end position="104"/>
    </location>
</feature>
<dbReference type="PANTHER" id="PTHR33870">
    <property type="entry name" value="CARDIOMYOPATHY-ASSOCIATED PROTEIN"/>
    <property type="match status" value="1"/>
</dbReference>
<keyword evidence="2" id="KW-0812">Transmembrane</keyword>
<evidence type="ECO:0000313" key="4">
    <source>
        <dbReference type="Proteomes" id="UP000604825"/>
    </source>
</evidence>
<dbReference type="PANTHER" id="PTHR33870:SF27">
    <property type="entry name" value="OS05G0490400 PROTEIN"/>
    <property type="match status" value="1"/>
</dbReference>
<feature type="region of interest" description="Disordered" evidence="1">
    <location>
        <begin position="351"/>
        <end position="400"/>
    </location>
</feature>
<sequence>MGIEVEAKQDAWRSIKKTLRCCIRTSWRCASEHWAIFSLVLLLYLLYKYTPGFFAFLLSTSPVIICTSLLLAVLLCHGSAHLPEIHEDRKAPEQSSAGSSSGNVRTEEQQRFSVPTLKKNIAGEASFGRRDWNKHADLDENVPLLKQVCQGDERVGNFHTFVPSLKQEAATEEYMKYNAEKESQGAFSSKDEYANSFDDVHRNTIDGEEATLGLCSSSENVSEDVKVVAKPDDQGTVSTDAQSGEVADVSSDHKAVDGTPGKCKWGRAFSVRRRKKLADIKIEAINSVVDNQLDHSLCSPFDTFGSHDNSSSGFHPDNAERHSPHVSMTVTAMVLDETETGPPLGVDCSCPDPITTDDSDNHFNISSLDSQPQSVNNEVADNSKAKDDGEEKKDDAGTEPALLWTADNEKNVMDLGYSEIERNRRLETLMVKRKSRKHIQFDPDSMGGIADHDVSRFRPQVQPISVSARRMSPFADDAEIPGSAPPILHPRDNNPFDFLTDEQSDDSGLPAPDNLEPQEPMPVLHQDAVFRRHESFSFGRPPQSQRHGPSRFKPCFALEEFSLDEASASSFQRQFSDRSASRLSVVSECDTVSSVGDQEHNDLIRNYIRGVRESSPSLLGQQDGGDGDAVSVCAGNECSDGIGFVDNEALNAVIC</sequence>
<feature type="region of interest" description="Disordered" evidence="1">
    <location>
        <begin position="478"/>
        <end position="518"/>
    </location>
</feature>
<reference evidence="3" key="1">
    <citation type="submission" date="2020-10" db="EMBL/GenBank/DDBJ databases">
        <authorList>
            <person name="Han B."/>
            <person name="Lu T."/>
            <person name="Zhao Q."/>
            <person name="Huang X."/>
            <person name="Zhao Y."/>
        </authorList>
    </citation>
    <scope>NUCLEOTIDE SEQUENCE</scope>
</reference>
<feature type="transmembrane region" description="Helical" evidence="2">
    <location>
        <begin position="53"/>
        <end position="76"/>
    </location>
</feature>
<feature type="region of interest" description="Disordered" evidence="1">
    <location>
        <begin position="87"/>
        <end position="113"/>
    </location>
</feature>
<comment type="caution">
    <text evidence="3">The sequence shown here is derived from an EMBL/GenBank/DDBJ whole genome shotgun (WGS) entry which is preliminary data.</text>
</comment>
<keyword evidence="4" id="KW-1185">Reference proteome</keyword>
<dbReference type="OrthoDB" id="1908091at2759"/>
<dbReference type="Proteomes" id="UP000604825">
    <property type="component" value="Unassembled WGS sequence"/>
</dbReference>
<feature type="compositionally biased region" description="Polar residues" evidence="1">
    <location>
        <begin position="362"/>
        <end position="380"/>
    </location>
</feature>
<feature type="compositionally biased region" description="Basic and acidic residues" evidence="1">
    <location>
        <begin position="381"/>
        <end position="396"/>
    </location>
</feature>
<dbReference type="AlphaFoldDB" id="A0A811RMN1"/>
<keyword evidence="2" id="KW-0472">Membrane</keyword>
<evidence type="ECO:0000313" key="3">
    <source>
        <dbReference type="EMBL" id="CAD6271746.1"/>
    </source>
</evidence>
<proteinExistence type="predicted"/>
<evidence type="ECO:0000256" key="2">
    <source>
        <dbReference type="SAM" id="Phobius"/>
    </source>
</evidence>
<name>A0A811RMN1_9POAL</name>
<gene>
    <name evidence="3" type="ORF">NCGR_LOCUS55032</name>
</gene>
<organism evidence="3 4">
    <name type="scientific">Miscanthus lutarioriparius</name>
    <dbReference type="NCBI Taxonomy" id="422564"/>
    <lineage>
        <taxon>Eukaryota</taxon>
        <taxon>Viridiplantae</taxon>
        <taxon>Streptophyta</taxon>
        <taxon>Embryophyta</taxon>
        <taxon>Tracheophyta</taxon>
        <taxon>Spermatophyta</taxon>
        <taxon>Magnoliopsida</taxon>
        <taxon>Liliopsida</taxon>
        <taxon>Poales</taxon>
        <taxon>Poaceae</taxon>
        <taxon>PACMAD clade</taxon>
        <taxon>Panicoideae</taxon>
        <taxon>Andropogonodae</taxon>
        <taxon>Andropogoneae</taxon>
        <taxon>Saccharinae</taxon>
        <taxon>Miscanthus</taxon>
    </lineage>
</organism>
<feature type="region of interest" description="Disordered" evidence="1">
    <location>
        <begin position="232"/>
        <end position="258"/>
    </location>
</feature>
<protein>
    <submittedName>
        <fullName evidence="3">Uncharacterized protein</fullName>
    </submittedName>
</protein>
<dbReference type="EMBL" id="CAJGYO010000016">
    <property type="protein sequence ID" value="CAD6271746.1"/>
    <property type="molecule type" value="Genomic_DNA"/>
</dbReference>
<evidence type="ECO:0000256" key="1">
    <source>
        <dbReference type="SAM" id="MobiDB-lite"/>
    </source>
</evidence>
<keyword evidence="2" id="KW-1133">Transmembrane helix</keyword>